<dbReference type="Pfam" id="PF13442">
    <property type="entry name" value="Cytochrome_CBB3"/>
    <property type="match status" value="1"/>
</dbReference>
<dbReference type="PROSITE" id="PS00364">
    <property type="entry name" value="BACTERIAL_PQQ_2"/>
    <property type="match status" value="1"/>
</dbReference>
<comment type="cofactor">
    <cofactor evidence="11">
        <name>pyrroloquinoline quinone</name>
        <dbReference type="ChEBI" id="CHEBI:58442"/>
    </cofactor>
    <text evidence="11">Binds 1 PQQ group per subunit.</text>
</comment>
<accession>A0A494WC78</accession>
<dbReference type="EMBL" id="AP018664">
    <property type="protein sequence ID" value="BBD98125.1"/>
    <property type="molecule type" value="Genomic_DNA"/>
</dbReference>
<dbReference type="GO" id="GO:0030288">
    <property type="term" value="C:outer membrane-bounded periplasmic space"/>
    <property type="evidence" value="ECO:0007669"/>
    <property type="project" value="InterPro"/>
</dbReference>
<feature type="binding site" evidence="11">
    <location>
        <position position="191"/>
    </location>
    <ligand>
        <name>pyrroloquinoline quinone</name>
        <dbReference type="ChEBI" id="CHEBI:58442"/>
    </ligand>
</feature>
<evidence type="ECO:0000256" key="2">
    <source>
        <dbReference type="ARBA" id="ARBA00022617"/>
    </source>
</evidence>
<keyword evidence="9 13" id="KW-1015">Disulfide bond</keyword>
<dbReference type="GO" id="GO:0009055">
    <property type="term" value="F:electron transfer activity"/>
    <property type="evidence" value="ECO:0007669"/>
    <property type="project" value="InterPro"/>
</dbReference>
<dbReference type="GO" id="GO:0070968">
    <property type="term" value="F:pyrroloquinoline quinone binding"/>
    <property type="evidence" value="ECO:0007669"/>
    <property type="project" value="UniProtKB-ARBA"/>
</dbReference>
<feature type="binding site" evidence="11">
    <location>
        <position position="95"/>
    </location>
    <ligand>
        <name>pyrroloquinoline quinone</name>
        <dbReference type="ChEBI" id="CHEBI:58442"/>
    </ligand>
</feature>
<feature type="signal peptide" evidence="15">
    <location>
        <begin position="1"/>
        <end position="20"/>
    </location>
</feature>
<dbReference type="InterPro" id="IPR009056">
    <property type="entry name" value="Cyt_c-like_dom"/>
</dbReference>
<keyword evidence="6 11" id="KW-0634">PQQ</keyword>
<dbReference type="PROSITE" id="PS51257">
    <property type="entry name" value="PROKAR_LIPOPROTEIN"/>
    <property type="match status" value="1"/>
</dbReference>
<feature type="disulfide bond" evidence="13">
    <location>
        <begin position="141"/>
        <end position="142"/>
    </location>
</feature>
<evidence type="ECO:0000256" key="4">
    <source>
        <dbReference type="ARBA" id="ARBA00022729"/>
    </source>
</evidence>
<dbReference type="SMART" id="SM00564">
    <property type="entry name" value="PQQ"/>
    <property type="match status" value="5"/>
</dbReference>
<keyword evidence="3 12" id="KW-0479">Metal-binding</keyword>
<dbReference type="FunFam" id="2.140.10.10:FF:000003">
    <property type="entry name" value="Methanol dehydrogenase, large subunit"/>
    <property type="match status" value="1"/>
</dbReference>
<dbReference type="Gene3D" id="1.10.760.10">
    <property type="entry name" value="Cytochrome c-like domain"/>
    <property type="match status" value="1"/>
</dbReference>
<dbReference type="GO" id="GO:0016614">
    <property type="term" value="F:oxidoreductase activity, acting on CH-OH group of donors"/>
    <property type="evidence" value="ECO:0007669"/>
    <property type="project" value="InterPro"/>
</dbReference>
<comment type="cofactor">
    <cofactor evidence="11">
        <name>heme c</name>
        <dbReference type="ChEBI" id="CHEBI:61717"/>
    </cofactor>
    <text evidence="11">Binds 1 heme c group per subunit.</text>
</comment>
<evidence type="ECO:0000256" key="6">
    <source>
        <dbReference type="ARBA" id="ARBA00022891"/>
    </source>
</evidence>
<evidence type="ECO:0000259" key="16">
    <source>
        <dbReference type="PROSITE" id="PS51007"/>
    </source>
</evidence>
<dbReference type="InterPro" id="IPR018391">
    <property type="entry name" value="PQQ_b-propeller_rpt"/>
</dbReference>
<dbReference type="SUPFAM" id="SSF50998">
    <property type="entry name" value="Quinoprotein alcohol dehydrogenase-like"/>
    <property type="match status" value="1"/>
</dbReference>
<dbReference type="GO" id="GO:0005509">
    <property type="term" value="F:calcium ion binding"/>
    <property type="evidence" value="ECO:0007669"/>
    <property type="project" value="InterPro"/>
</dbReference>
<dbReference type="Pfam" id="PF01011">
    <property type="entry name" value="PQQ"/>
    <property type="match status" value="2"/>
</dbReference>
<dbReference type="PANTHER" id="PTHR32303">
    <property type="entry name" value="QUINOPROTEIN ALCOHOL DEHYDROGENASE (CYTOCHROME C)"/>
    <property type="match status" value="1"/>
</dbReference>
<feature type="binding site" evidence="11">
    <location>
        <position position="265"/>
    </location>
    <ligand>
        <name>pyrroloquinoline quinone</name>
        <dbReference type="ChEBI" id="CHEBI:58442"/>
    </ligand>
</feature>
<keyword evidence="7" id="KW-0560">Oxidoreductase</keyword>
<evidence type="ECO:0000256" key="10">
    <source>
        <dbReference type="PIRSR" id="PIRSR617512-1"/>
    </source>
</evidence>
<comment type="cofactor">
    <cofactor evidence="12">
        <name>Ca(2+)</name>
        <dbReference type="ChEBI" id="CHEBI:29108"/>
    </cofactor>
    <text evidence="12">Binds 1 Ca(2+) ion per subunit.</text>
</comment>
<feature type="chain" id="PRO_5019726044" evidence="15">
    <location>
        <begin position="21"/>
        <end position="715"/>
    </location>
</feature>
<gene>
    <name evidence="17" type="ORF">SAMIE_1016260</name>
</gene>
<proteinExistence type="inferred from homology"/>
<evidence type="ECO:0000256" key="14">
    <source>
        <dbReference type="SAM" id="MobiDB-lite"/>
    </source>
</evidence>
<dbReference type="GO" id="GO:0016020">
    <property type="term" value="C:membrane"/>
    <property type="evidence" value="ECO:0007669"/>
    <property type="project" value="InterPro"/>
</dbReference>
<feature type="binding site" evidence="12">
    <location>
        <position position="209"/>
    </location>
    <ligand>
        <name>Ca(2+)</name>
        <dbReference type="ChEBI" id="CHEBI:29108"/>
    </ligand>
</feature>
<feature type="active site" description="Proton acceptor" evidence="10">
    <location>
        <position position="330"/>
    </location>
</feature>
<keyword evidence="5 12" id="KW-0106">Calcium</keyword>
<evidence type="ECO:0000256" key="12">
    <source>
        <dbReference type="PIRSR" id="PIRSR617512-3"/>
    </source>
</evidence>
<feature type="region of interest" description="Disordered" evidence="14">
    <location>
        <begin position="28"/>
        <end position="51"/>
    </location>
</feature>
<dbReference type="GO" id="GO:0020037">
    <property type="term" value="F:heme binding"/>
    <property type="evidence" value="ECO:0007669"/>
    <property type="project" value="InterPro"/>
</dbReference>
<keyword evidence="18" id="KW-1185">Reference proteome</keyword>
<organism evidence="17 18">
    <name type="scientific">Sphingobium amiense</name>
    <dbReference type="NCBI Taxonomy" id="135719"/>
    <lineage>
        <taxon>Bacteria</taxon>
        <taxon>Pseudomonadati</taxon>
        <taxon>Pseudomonadota</taxon>
        <taxon>Alphaproteobacteria</taxon>
        <taxon>Sphingomonadales</taxon>
        <taxon>Sphingomonadaceae</taxon>
        <taxon>Sphingobium</taxon>
    </lineage>
</organism>
<dbReference type="KEGG" id="sami:SAMIE_1016260"/>
<feature type="binding site" evidence="11">
    <location>
        <position position="147"/>
    </location>
    <ligand>
        <name>pyrroloquinoline quinone</name>
        <dbReference type="ChEBI" id="CHEBI:58442"/>
    </ligand>
</feature>
<feature type="binding site" evidence="12">
    <location>
        <position position="330"/>
    </location>
    <ligand>
        <name>Ca(2+)</name>
        <dbReference type="ChEBI" id="CHEBI:29108"/>
    </ligand>
</feature>
<dbReference type="InterPro" id="IPR002372">
    <property type="entry name" value="PQQ_rpt_dom"/>
</dbReference>
<evidence type="ECO:0000313" key="17">
    <source>
        <dbReference type="EMBL" id="BBD98125.1"/>
    </source>
</evidence>
<keyword evidence="2 11" id="KW-0349">Heme</keyword>
<dbReference type="AlphaFoldDB" id="A0A494WC78"/>
<feature type="binding site" description="axial binding residue" evidence="12">
    <location>
        <position position="679"/>
    </location>
    <ligand>
        <name>heme c</name>
        <dbReference type="ChEBI" id="CHEBI:61717"/>
    </ligand>
    <ligandPart>
        <name>Fe</name>
        <dbReference type="ChEBI" id="CHEBI:18248"/>
    </ligandPart>
</feature>
<reference evidence="17 18" key="1">
    <citation type="submission" date="2018-05" db="EMBL/GenBank/DDBJ databases">
        <title>Complete Genome Sequence of the Nonylphenol-Degrading Bacterium Sphingobium amiense DSM 16289T.</title>
        <authorList>
            <person name="Ootsuka M."/>
            <person name="Nishizawa T."/>
            <person name="Ohta H."/>
        </authorList>
    </citation>
    <scope>NUCLEOTIDE SEQUENCE [LARGE SCALE GENOMIC DNA]</scope>
    <source>
        <strain evidence="17 18">DSM 16289</strain>
    </source>
</reference>
<evidence type="ECO:0000256" key="9">
    <source>
        <dbReference type="ARBA" id="ARBA00023157"/>
    </source>
</evidence>
<dbReference type="PROSITE" id="PS51007">
    <property type="entry name" value="CYTC"/>
    <property type="match status" value="1"/>
</dbReference>
<dbReference type="InterPro" id="IPR011047">
    <property type="entry name" value="Quinoprotein_ADH-like_sf"/>
</dbReference>
<evidence type="ECO:0000256" key="8">
    <source>
        <dbReference type="ARBA" id="ARBA00023004"/>
    </source>
</evidence>
<comment type="similarity">
    <text evidence="1">Belongs to the bacterial PQQ dehydrogenase family.</text>
</comment>
<evidence type="ECO:0000256" key="5">
    <source>
        <dbReference type="ARBA" id="ARBA00022837"/>
    </source>
</evidence>
<name>A0A494WC78_9SPHN</name>
<dbReference type="Gene3D" id="2.140.10.10">
    <property type="entry name" value="Quinoprotein alcohol dehydrogenase-like superfamily"/>
    <property type="match status" value="1"/>
</dbReference>
<evidence type="ECO:0000256" key="11">
    <source>
        <dbReference type="PIRSR" id="PIRSR617512-2"/>
    </source>
</evidence>
<evidence type="ECO:0000256" key="15">
    <source>
        <dbReference type="SAM" id="SignalP"/>
    </source>
</evidence>
<keyword evidence="4 15" id="KW-0732">Signal</keyword>
<protein>
    <submittedName>
        <fullName evidence="17">PQQ-dependent dehydrogenase, methanol/ethanol family</fullName>
    </submittedName>
</protein>
<feature type="binding site" evidence="11">
    <location>
        <begin position="418"/>
        <end position="419"/>
    </location>
    <ligand>
        <name>pyrroloquinoline quinone</name>
        <dbReference type="ChEBI" id="CHEBI:58442"/>
    </ligand>
</feature>
<evidence type="ECO:0000256" key="1">
    <source>
        <dbReference type="ARBA" id="ARBA00008156"/>
    </source>
</evidence>
<feature type="binding site" evidence="12">
    <location>
        <position position="285"/>
    </location>
    <ligand>
        <name>Ca(2+)</name>
        <dbReference type="ChEBI" id="CHEBI:29108"/>
    </ligand>
</feature>
<dbReference type="InterPro" id="IPR017512">
    <property type="entry name" value="PQQ_MeOH/EtOH_DH"/>
</dbReference>
<keyword evidence="8 12" id="KW-0408">Iron</keyword>
<evidence type="ECO:0000256" key="7">
    <source>
        <dbReference type="ARBA" id="ARBA00023002"/>
    </source>
</evidence>
<evidence type="ECO:0000256" key="3">
    <source>
        <dbReference type="ARBA" id="ARBA00022723"/>
    </source>
</evidence>
<sequence length="715" mass="78536">MRFYRRNALLMASLATFALAACHNTGQQASSASGERPVDEQRIVQSQKNEPGSWLTTGLTYSEDRYSLLDQINVDNAGKLGLAWSYDLDVNRAQEATPLMIDGVLYFSTAWSKVVALDAKTGKHLWTYDPEVPKDMGDKACCDVVNRGVAAWGDKIYVGSLDGRLIAIDRKTGKKVWSVVTVDQTKPYTITGAPRVVKGKVIIGNGGAEYGVRGYVTAYDAETGKQAWRFYTVPGDPSKGFEGDYLKAAAKTWHGKWWLAGGGGTAWDSMSYDPELNLLYVGTGNGSPWSRDIRSPGGGDNLYLSSIVAINPDNGQYVWHYQTTPGDDWDFTATAQMTLADIKIDGKVRKVLMQAPKNGFFYVLDRQTGKLISAKNFVPQTWTTGIDMKTGRPIETPEARYKPGKPFVGSPGAYAAHNWHPMSFSHKTGLVYIPTMEIPVKYVADAKYKYHPRAWNLGVNFAQAGLPDDFDARKALVKTQKGRLIAWDPVNQREVWRVEHSNPANGGVVSTAGNVVFQGLANGRFTAYDARNGHKLWEFPTGMGILAAPITYSIDGQQYVSVLVGWGSGYGLTTGFGEEQAGARNAPRRLLTFTLGGKATLPPVAKDVEQRVDLSPEKTWTAAQIQQGREAFSANCSRCHGEAAVGNKVLPDLRYSGALTSADTFKMIVIDGALKDNGMVSFSSRLTPAEADTIRGYISHEARRYWEYQDKKKKN</sequence>
<evidence type="ECO:0000313" key="18">
    <source>
        <dbReference type="Proteomes" id="UP000279959"/>
    </source>
</evidence>
<dbReference type="InterPro" id="IPR001479">
    <property type="entry name" value="Quinoprotein_DH_CS"/>
</dbReference>
<feature type="binding site" description="axial binding residue" evidence="12">
    <location>
        <position position="640"/>
    </location>
    <ligand>
        <name>heme c</name>
        <dbReference type="ChEBI" id="CHEBI:61717"/>
    </ligand>
    <ligandPart>
        <name>Fe</name>
        <dbReference type="ChEBI" id="CHEBI:18248"/>
    </ligandPart>
</feature>
<dbReference type="RefSeq" id="WP_066700228.1">
    <property type="nucleotide sequence ID" value="NZ_AP018664.1"/>
</dbReference>
<feature type="domain" description="Cytochrome c" evidence="16">
    <location>
        <begin position="623"/>
        <end position="702"/>
    </location>
</feature>
<dbReference type="Proteomes" id="UP000279959">
    <property type="component" value="Chromosome"/>
</dbReference>
<feature type="binding site" description="covalent" evidence="11">
    <location>
        <position position="636"/>
    </location>
    <ligand>
        <name>heme c</name>
        <dbReference type="ChEBI" id="CHEBI:61717"/>
    </ligand>
</feature>
<dbReference type="NCBIfam" id="TIGR03075">
    <property type="entry name" value="PQQ_enz_alc_DH"/>
    <property type="match status" value="1"/>
</dbReference>
<feature type="binding site" description="covalent" evidence="11">
    <location>
        <position position="639"/>
    </location>
    <ligand>
        <name>heme c</name>
        <dbReference type="ChEBI" id="CHEBI:61717"/>
    </ligand>
</feature>
<dbReference type="InterPro" id="IPR036909">
    <property type="entry name" value="Cyt_c-like_dom_sf"/>
</dbReference>
<evidence type="ECO:0000256" key="13">
    <source>
        <dbReference type="PIRSR" id="PIRSR617512-4"/>
    </source>
</evidence>
<feature type="binding site" evidence="11">
    <location>
        <begin position="207"/>
        <end position="208"/>
    </location>
    <ligand>
        <name>pyrroloquinoline quinone</name>
        <dbReference type="ChEBI" id="CHEBI:58442"/>
    </ligand>
</feature>
<dbReference type="SUPFAM" id="SSF46626">
    <property type="entry name" value="Cytochrome c"/>
    <property type="match status" value="1"/>
</dbReference>
<feature type="binding site" evidence="11">
    <location>
        <position position="357"/>
    </location>
    <ligand>
        <name>pyrroloquinoline quinone</name>
        <dbReference type="ChEBI" id="CHEBI:58442"/>
    </ligand>
</feature>
<dbReference type="CDD" id="cd10279">
    <property type="entry name" value="PQQ_ADH_II"/>
    <property type="match status" value="1"/>
</dbReference>